<sequence>MIIISGATKSGEATVYKLVLGLLDITHNSELRARQKTLLRLRDFVSPGGLLRADTAAFNKVIDQKDPQKLVFRMQGELSKELTAKFLEHGVRVIRVSRDAAGIADAIMRHATHSRLFDDPEYMHFATTVEKEHAIAQARVSLRSNGSWAQLGNALDLKFEHLVADPTEALSSLARFLGLDTTSEIFSRSLGALTDILDQPLRDGNLPGEFHGLIYAQGRVLAAEQDKQGQWSASVETYAPSPVQDALGAAELIAHDGVAFQPLKIARMNGALSWEINLLNGFGHDGSWQVGDLINLEPISVFGDELGGQTGKGRPSGTAMLMERRVVDSRQVMRFMVQDIPMDSFFYNQSIMIDGISLTIADFIGDQEIEVNLKEHTLSRTTAAKWEPGRRVNLEPDRLSTIFFPPKVA</sequence>
<reference evidence="3 4" key="1">
    <citation type="submission" date="2017-03" db="EMBL/GenBank/DDBJ databases">
        <title>Genome Sequence of Roseovarius mucosus strain SMR3 Isolated from a culture of the Diatom Skeletonema marinoi.</title>
        <authorList>
            <person name="Topel M."/>
            <person name="Pinder M."/>
            <person name="Johansson O.N."/>
            <person name="Kourtchenko O."/>
            <person name="Godhe A."/>
            <person name="Clarke A.K."/>
        </authorList>
    </citation>
    <scope>NUCLEOTIDE SEQUENCE [LARGE SCALE GENOMIC DNA]</scope>
    <source>
        <strain evidence="3 4">SMR3</strain>
    </source>
</reference>
<dbReference type="SUPFAM" id="SSF63380">
    <property type="entry name" value="Riboflavin synthase domain-like"/>
    <property type="match status" value="1"/>
</dbReference>
<dbReference type="InterPro" id="IPR000863">
    <property type="entry name" value="Sulfotransferase_dom"/>
</dbReference>
<keyword evidence="3" id="KW-0808">Transferase</keyword>
<evidence type="ECO:0000313" key="4">
    <source>
        <dbReference type="Proteomes" id="UP000192273"/>
    </source>
</evidence>
<evidence type="ECO:0000256" key="1">
    <source>
        <dbReference type="PROSITE-ProRule" id="PRU00524"/>
    </source>
</evidence>
<evidence type="ECO:0000259" key="2">
    <source>
        <dbReference type="PROSITE" id="PS51177"/>
    </source>
</evidence>
<dbReference type="InterPro" id="IPR023366">
    <property type="entry name" value="ATP_synth_asu-like_sf"/>
</dbReference>
<dbReference type="PROSITE" id="PS51177">
    <property type="entry name" value="LUMAZINE_BIND"/>
    <property type="match status" value="1"/>
</dbReference>
<accession>A0A1V0RSB5</accession>
<gene>
    <name evidence="3" type="primary">ribC</name>
    <name evidence="3" type="ORF">ROSMUCSMR3_03123</name>
</gene>
<dbReference type="Proteomes" id="UP000192273">
    <property type="component" value="Chromosome"/>
</dbReference>
<keyword evidence="4" id="KW-1185">Reference proteome</keyword>
<dbReference type="Pfam" id="PF00677">
    <property type="entry name" value="Lum_binding"/>
    <property type="match status" value="1"/>
</dbReference>
<dbReference type="GO" id="GO:0004746">
    <property type="term" value="F:riboflavin synthase activity"/>
    <property type="evidence" value="ECO:0007669"/>
    <property type="project" value="UniProtKB-EC"/>
</dbReference>
<proteinExistence type="predicted"/>
<dbReference type="KEGG" id="rmm:ROSMUCSMR3_03123"/>
<dbReference type="EC" id="2.5.1.9" evidence="3"/>
<dbReference type="OrthoDB" id="9788537at2"/>
<dbReference type="EMBL" id="CP020474">
    <property type="protein sequence ID" value="ARE84586.1"/>
    <property type="molecule type" value="Genomic_DNA"/>
</dbReference>
<dbReference type="AlphaFoldDB" id="A0A1V0RSB5"/>
<name>A0A1V0RSB5_9RHOB</name>
<dbReference type="InterPro" id="IPR026017">
    <property type="entry name" value="Lumazine-bd_dom"/>
</dbReference>
<evidence type="ECO:0000313" key="3">
    <source>
        <dbReference type="EMBL" id="ARE84586.1"/>
    </source>
</evidence>
<protein>
    <submittedName>
        <fullName evidence="3">Riboflavin synthase</fullName>
        <ecNumber evidence="3">2.5.1.9</ecNumber>
    </submittedName>
</protein>
<dbReference type="Pfam" id="PF00685">
    <property type="entry name" value="Sulfotransfer_1"/>
    <property type="match status" value="1"/>
</dbReference>
<dbReference type="SUPFAM" id="SSF52540">
    <property type="entry name" value="P-loop containing nucleoside triphosphate hydrolases"/>
    <property type="match status" value="1"/>
</dbReference>
<dbReference type="Gene3D" id="2.40.30.20">
    <property type="match status" value="1"/>
</dbReference>
<organism evidence="3 4">
    <name type="scientific">Roseovarius mucosus</name>
    <dbReference type="NCBI Taxonomy" id="215743"/>
    <lineage>
        <taxon>Bacteria</taxon>
        <taxon>Pseudomonadati</taxon>
        <taxon>Pseudomonadota</taxon>
        <taxon>Alphaproteobacteria</taxon>
        <taxon>Rhodobacterales</taxon>
        <taxon>Roseobacteraceae</taxon>
        <taxon>Roseovarius</taxon>
    </lineage>
</organism>
<dbReference type="Gene3D" id="3.40.50.300">
    <property type="entry name" value="P-loop containing nucleotide triphosphate hydrolases"/>
    <property type="match status" value="1"/>
</dbReference>
<dbReference type="InterPro" id="IPR027417">
    <property type="entry name" value="P-loop_NTPase"/>
</dbReference>
<dbReference type="GO" id="GO:0008146">
    <property type="term" value="F:sulfotransferase activity"/>
    <property type="evidence" value="ECO:0007669"/>
    <property type="project" value="InterPro"/>
</dbReference>
<dbReference type="InterPro" id="IPR017938">
    <property type="entry name" value="Riboflavin_synthase-like_b-brl"/>
</dbReference>
<feature type="domain" description="Lumazine-binding" evidence="2">
    <location>
        <begin position="310"/>
        <end position="407"/>
    </location>
</feature>
<feature type="repeat" description="Lumazine-binding" evidence="1">
    <location>
        <begin position="310"/>
        <end position="407"/>
    </location>
</feature>
<dbReference type="RefSeq" id="WP_081507875.1">
    <property type="nucleotide sequence ID" value="NZ_CP020474.1"/>
</dbReference>